<feature type="chain" id="PRO_5038754227" evidence="1">
    <location>
        <begin position="19"/>
        <end position="208"/>
    </location>
</feature>
<keyword evidence="1" id="KW-0732">Signal</keyword>
<sequence>MRIKVVMFLIMSILSACLVGCSNVSVLKNQDKGTTMNAPSIEPSIDTVKEDDNIVPSNTSEPFVGSMDLDSETEKFFYGTWKVEKLLGFANSYNDASEYPTGQQVIGDEITINKDFFSSKGFENYNVYQYELEDPLYDITEICYNEDSFYRIFKMDMLGLNKNDEVKALRVSDSSTGLSIPVGFLDVNNDRLILMLEATQFELKRVTE</sequence>
<evidence type="ECO:0000313" key="2">
    <source>
        <dbReference type="EMBL" id="MBA9084325.1"/>
    </source>
</evidence>
<feature type="signal peptide" evidence="1">
    <location>
        <begin position="1"/>
        <end position="18"/>
    </location>
</feature>
<dbReference type="EMBL" id="JACJIP010000003">
    <property type="protein sequence ID" value="MBA9084325.1"/>
    <property type="molecule type" value="Genomic_DNA"/>
</dbReference>
<reference evidence="2 3" key="1">
    <citation type="submission" date="2020-08" db="EMBL/GenBank/DDBJ databases">
        <title>Genomic Encyclopedia of Type Strains, Phase III (KMG-III): the genomes of soil and plant-associated and newly described type strains.</title>
        <authorList>
            <person name="Whitman W."/>
        </authorList>
    </citation>
    <scope>NUCLEOTIDE SEQUENCE [LARGE SCALE GENOMIC DNA]</scope>
    <source>
        <strain evidence="2 3">CECT 8693</strain>
    </source>
</reference>
<evidence type="ECO:0000313" key="3">
    <source>
        <dbReference type="Proteomes" id="UP000567067"/>
    </source>
</evidence>
<evidence type="ECO:0000256" key="1">
    <source>
        <dbReference type="SAM" id="SignalP"/>
    </source>
</evidence>
<dbReference type="PROSITE" id="PS51257">
    <property type="entry name" value="PROKAR_LIPOPROTEIN"/>
    <property type="match status" value="1"/>
</dbReference>
<proteinExistence type="predicted"/>
<keyword evidence="3" id="KW-1185">Reference proteome</keyword>
<protein>
    <submittedName>
        <fullName evidence="2">Uncharacterized protein</fullName>
    </submittedName>
</protein>
<name>A0A7W3SQE2_9BACL</name>
<dbReference type="AlphaFoldDB" id="A0A7W3SQE2"/>
<accession>A0A7W3SQE2</accession>
<dbReference type="Proteomes" id="UP000567067">
    <property type="component" value="Unassembled WGS sequence"/>
</dbReference>
<organism evidence="2 3">
    <name type="scientific">Fontibacillus solani</name>
    <dbReference type="NCBI Taxonomy" id="1572857"/>
    <lineage>
        <taxon>Bacteria</taxon>
        <taxon>Bacillati</taxon>
        <taxon>Bacillota</taxon>
        <taxon>Bacilli</taxon>
        <taxon>Bacillales</taxon>
        <taxon>Paenibacillaceae</taxon>
        <taxon>Fontibacillus</taxon>
    </lineage>
</organism>
<dbReference type="RefSeq" id="WP_246334057.1">
    <property type="nucleotide sequence ID" value="NZ_JACJIP010000003.1"/>
</dbReference>
<gene>
    <name evidence="2" type="ORF">FHR92_000779</name>
</gene>
<comment type="caution">
    <text evidence="2">The sequence shown here is derived from an EMBL/GenBank/DDBJ whole genome shotgun (WGS) entry which is preliminary data.</text>
</comment>